<dbReference type="RefSeq" id="WP_151971453.1">
    <property type="nucleotide sequence ID" value="NZ_AP019860.1"/>
</dbReference>
<name>A0A5S9F7N7_UABAM</name>
<sequence length="379" mass="44431">MNFWQSLHLNSSIKRIISILLCIICLNAKEISKEQLLSLFSILEDKDTTKELQTQTIKRIIDLGVKVEPYVEERLASTKNPHYFYILQQLSESKDNTWSKADYFYQHYQSALLLAKQEKYTQAIAIIKAILVLEKDLHFQQEMKKALQNIENKKKRSSEFITTNAYASLKYFSFQDKLNIVIAIKNNGFQPITLTCGKKYLDLKITSTKFFLSGDSRTEISTKTPRIEEKITIKGGKWWKAEISIPQERALKECYQQLEVEAQINLVTLKKAGKNHFPKVDFPKAMIKILPKKYHVVVVNPIAYFKGAVSKNYPRVLFYTSFFIRKKNHKHAIAFLIENLEKTSLTPLVKSILVRFTHQDFPTIRRWKNWWRARNWALK</sequence>
<dbReference type="AlphaFoldDB" id="A0A5S9F7N7"/>
<organism evidence="1 2">
    <name type="scientific">Uabimicrobium amorphum</name>
    <dbReference type="NCBI Taxonomy" id="2596890"/>
    <lineage>
        <taxon>Bacteria</taxon>
        <taxon>Pseudomonadati</taxon>
        <taxon>Planctomycetota</taxon>
        <taxon>Candidatus Uabimicrobiia</taxon>
        <taxon>Candidatus Uabimicrobiales</taxon>
        <taxon>Candidatus Uabimicrobiaceae</taxon>
        <taxon>Candidatus Uabimicrobium</taxon>
    </lineage>
</organism>
<gene>
    <name evidence="1" type="ORF">UABAM_05841</name>
</gene>
<protein>
    <submittedName>
        <fullName evidence="1">Uncharacterized protein</fullName>
    </submittedName>
</protein>
<accession>A0A5S9F7N7</accession>
<proteinExistence type="predicted"/>
<dbReference type="KEGG" id="uam:UABAM_05841"/>
<keyword evidence="2" id="KW-1185">Reference proteome</keyword>
<evidence type="ECO:0000313" key="2">
    <source>
        <dbReference type="Proteomes" id="UP000326354"/>
    </source>
</evidence>
<dbReference type="EMBL" id="AP019860">
    <property type="protein sequence ID" value="BBM87432.1"/>
    <property type="molecule type" value="Genomic_DNA"/>
</dbReference>
<dbReference type="Proteomes" id="UP000326354">
    <property type="component" value="Chromosome"/>
</dbReference>
<evidence type="ECO:0000313" key="1">
    <source>
        <dbReference type="EMBL" id="BBM87432.1"/>
    </source>
</evidence>
<reference evidence="1 2" key="1">
    <citation type="submission" date="2019-08" db="EMBL/GenBank/DDBJ databases">
        <title>Complete genome sequence of Candidatus Uab amorphum.</title>
        <authorList>
            <person name="Shiratori T."/>
            <person name="Suzuki S."/>
            <person name="Kakizawa Y."/>
            <person name="Ishida K."/>
        </authorList>
    </citation>
    <scope>NUCLEOTIDE SEQUENCE [LARGE SCALE GENOMIC DNA]</scope>
    <source>
        <strain evidence="1 2">SRT547</strain>
    </source>
</reference>